<proteinExistence type="predicted"/>
<dbReference type="SUPFAM" id="SSF48403">
    <property type="entry name" value="Ankyrin repeat"/>
    <property type="match status" value="1"/>
</dbReference>
<dbReference type="Pfam" id="PF12796">
    <property type="entry name" value="Ank_2"/>
    <property type="match status" value="1"/>
</dbReference>
<feature type="region of interest" description="Disordered" evidence="2">
    <location>
        <begin position="365"/>
        <end position="425"/>
    </location>
</feature>
<keyword evidence="1" id="KW-0040">ANK repeat</keyword>
<accession>A0AAJ7SJH6</accession>
<feature type="domain" description="CAP-Gly" evidence="3">
    <location>
        <begin position="466"/>
        <end position="534"/>
    </location>
</feature>
<name>A0AAJ7SJH6_PETMA</name>
<feature type="repeat" description="ANK" evidence="1">
    <location>
        <begin position="202"/>
        <end position="234"/>
    </location>
</feature>
<dbReference type="PROSITE" id="PS00845">
    <property type="entry name" value="CAP_GLY_1"/>
    <property type="match status" value="1"/>
</dbReference>
<dbReference type="AlphaFoldDB" id="A0AAJ7SJH6"/>
<dbReference type="PROSITE" id="PS50297">
    <property type="entry name" value="ANK_REP_REGION"/>
    <property type="match status" value="1"/>
</dbReference>
<feature type="compositionally biased region" description="Gly residues" evidence="2">
    <location>
        <begin position="1"/>
        <end position="11"/>
    </location>
</feature>
<dbReference type="SUPFAM" id="SSF74924">
    <property type="entry name" value="Cap-Gly domain"/>
    <property type="match status" value="3"/>
</dbReference>
<dbReference type="InterPro" id="IPR000938">
    <property type="entry name" value="CAP-Gly_domain"/>
</dbReference>
<feature type="region of interest" description="Disordered" evidence="2">
    <location>
        <begin position="1"/>
        <end position="52"/>
    </location>
</feature>
<dbReference type="RefSeq" id="XP_032800487.1">
    <property type="nucleotide sequence ID" value="XM_032944596.1"/>
</dbReference>
<evidence type="ECO:0000259" key="3">
    <source>
        <dbReference type="PROSITE" id="PS50245"/>
    </source>
</evidence>
<reference evidence="5" key="1">
    <citation type="submission" date="2025-08" db="UniProtKB">
        <authorList>
            <consortium name="RefSeq"/>
        </authorList>
    </citation>
    <scope>IDENTIFICATION</scope>
    <source>
        <tissue evidence="5">Sperm</tissue>
    </source>
</reference>
<feature type="compositionally biased region" description="Low complexity" evidence="2">
    <location>
        <begin position="486"/>
        <end position="498"/>
    </location>
</feature>
<feature type="region of interest" description="Disordered" evidence="2">
    <location>
        <begin position="481"/>
        <end position="523"/>
    </location>
</feature>
<keyword evidence="4" id="KW-1185">Reference proteome</keyword>
<evidence type="ECO:0000313" key="5">
    <source>
        <dbReference type="RefSeq" id="XP_032800487.1"/>
    </source>
</evidence>
<dbReference type="Gene3D" id="1.25.40.20">
    <property type="entry name" value="Ankyrin repeat-containing domain"/>
    <property type="match status" value="1"/>
</dbReference>
<sequence length="599" mass="62716">MTKESTGGGENGDTAETAAGTAGDTAGTAADTAETRRHGVGGNRKPITHPVARAPMPTNYGFSFFDPADLACQAVLTDPSTTVAQLFAVVRQWVPQVQQRVELIGEQMLLRDFNVNDRDGLTDMTLLHYACKAGAQGVGCPEAAGRLAQRLLSLGADPSVRCRWTDMNALHYAAYFDSPVLVRVLARSANPPDLNAPCVDVDGGTALHVAASNLCVSAVKSLLEHGADPSCRNSRGQVAAEAVPPPSELPLDLSEGTAASGALRRLLLEAMPLVCPLPRATLHNHDNVLGSALMGTLGLQLGQMVALPGGLQGWLRFLGPAEFASGQWVGVELLQPLGKNNGTVGGHHYFSCPAKHGVFVPVSHVSKLPSDEGGEEEGEGGGVGAGPRGGGGGTGDGGGAGPAPCLEQPRVAGGGRPPSKRGRARERLRHGLRRWGSVSSAVSPCLRVGCRVSVSPGKTGTVRFYGKTSLAPGRWCGVELDHPVDDSAGNDSAGNDSAAGGGGAEQQQQHLHHHHHHHHHRYFSCSPGRGVFVPASRVRRLDDAAPLRIPSVATSNLTGRPCIIHLDGKSPKELISKSPMGRLLFCCWFPWMVKGKVET</sequence>
<dbReference type="Pfam" id="PF01302">
    <property type="entry name" value="CAP_GLY"/>
    <property type="match status" value="2"/>
</dbReference>
<dbReference type="PANTHER" id="PTHR18916">
    <property type="entry name" value="DYNACTIN 1-RELATED MICROTUBULE-BINDING"/>
    <property type="match status" value="1"/>
</dbReference>
<dbReference type="KEGG" id="pmrn:116937484"/>
<feature type="domain" description="CAP-Gly" evidence="3">
    <location>
        <begin position="319"/>
        <end position="361"/>
    </location>
</feature>
<feature type="compositionally biased region" description="Gly residues" evidence="2">
    <location>
        <begin position="380"/>
        <end position="401"/>
    </location>
</feature>
<dbReference type="InterPro" id="IPR036770">
    <property type="entry name" value="Ankyrin_rpt-contain_sf"/>
</dbReference>
<dbReference type="Gene3D" id="2.30.30.190">
    <property type="entry name" value="CAP Gly-rich-like domain"/>
    <property type="match status" value="2"/>
</dbReference>
<organism evidence="4 5">
    <name type="scientific">Petromyzon marinus</name>
    <name type="common">Sea lamprey</name>
    <dbReference type="NCBI Taxonomy" id="7757"/>
    <lineage>
        <taxon>Eukaryota</taxon>
        <taxon>Metazoa</taxon>
        <taxon>Chordata</taxon>
        <taxon>Craniata</taxon>
        <taxon>Vertebrata</taxon>
        <taxon>Cyclostomata</taxon>
        <taxon>Hyperoartia</taxon>
        <taxon>Petromyzontiformes</taxon>
        <taxon>Petromyzontidae</taxon>
        <taxon>Petromyzon</taxon>
    </lineage>
</organism>
<feature type="compositionally biased region" description="Basic residues" evidence="2">
    <location>
        <begin position="510"/>
        <end position="522"/>
    </location>
</feature>
<feature type="compositionally biased region" description="Low complexity" evidence="2">
    <location>
        <begin position="12"/>
        <end position="32"/>
    </location>
</feature>
<evidence type="ECO:0000256" key="2">
    <source>
        <dbReference type="SAM" id="MobiDB-lite"/>
    </source>
</evidence>
<dbReference type="InterPro" id="IPR036859">
    <property type="entry name" value="CAP-Gly_dom_sf"/>
</dbReference>
<protein>
    <submittedName>
        <fullName evidence="5">CAP-Gly domain-containing linker protein 3-like isoform X1</fullName>
    </submittedName>
</protein>
<evidence type="ECO:0000313" key="4">
    <source>
        <dbReference type="Proteomes" id="UP001318040"/>
    </source>
</evidence>
<dbReference type="Proteomes" id="UP001318040">
    <property type="component" value="Unplaced"/>
</dbReference>
<dbReference type="InterPro" id="IPR002110">
    <property type="entry name" value="Ankyrin_rpt"/>
</dbReference>
<evidence type="ECO:0000256" key="1">
    <source>
        <dbReference type="PROSITE-ProRule" id="PRU00023"/>
    </source>
</evidence>
<dbReference type="PROSITE" id="PS50088">
    <property type="entry name" value="ANK_REPEAT"/>
    <property type="match status" value="1"/>
</dbReference>
<gene>
    <name evidence="5" type="primary">LOC116937484</name>
</gene>
<dbReference type="PROSITE" id="PS50245">
    <property type="entry name" value="CAP_GLY_2"/>
    <property type="match status" value="2"/>
</dbReference>
<dbReference type="SMART" id="SM01052">
    <property type="entry name" value="CAP_GLY"/>
    <property type="match status" value="2"/>
</dbReference>
<dbReference type="PANTHER" id="PTHR18916:SF88">
    <property type="entry name" value="CAP-GLY DOMAIN-CONTAINING PROTEIN"/>
    <property type="match status" value="1"/>
</dbReference>
<dbReference type="SMART" id="SM00248">
    <property type="entry name" value="ANK"/>
    <property type="match status" value="3"/>
</dbReference>